<evidence type="ECO:0000256" key="1">
    <source>
        <dbReference type="ARBA" id="ARBA00023015"/>
    </source>
</evidence>
<dbReference type="Gene3D" id="1.10.10.10">
    <property type="entry name" value="Winged helix-like DNA-binding domain superfamily/Winged helix DNA-binding domain"/>
    <property type="match status" value="1"/>
</dbReference>
<dbReference type="Pfam" id="PF01022">
    <property type="entry name" value="HTH_5"/>
    <property type="match status" value="1"/>
</dbReference>
<proteinExistence type="predicted"/>
<dbReference type="InterPro" id="IPR001845">
    <property type="entry name" value="HTH_ArsR_DNA-bd_dom"/>
</dbReference>
<dbReference type="InterPro" id="IPR011991">
    <property type="entry name" value="ArsR-like_HTH"/>
</dbReference>
<dbReference type="SUPFAM" id="SSF46785">
    <property type="entry name" value="Winged helix' DNA-binding domain"/>
    <property type="match status" value="1"/>
</dbReference>
<dbReference type="InterPro" id="IPR036388">
    <property type="entry name" value="WH-like_DNA-bd_sf"/>
</dbReference>
<evidence type="ECO:0000313" key="6">
    <source>
        <dbReference type="Proteomes" id="UP000306509"/>
    </source>
</evidence>
<dbReference type="EMBL" id="QGQD01000051">
    <property type="protein sequence ID" value="TLD00682.1"/>
    <property type="molecule type" value="Genomic_DNA"/>
</dbReference>
<dbReference type="PROSITE" id="PS50987">
    <property type="entry name" value="HTH_ARSR_2"/>
    <property type="match status" value="1"/>
</dbReference>
<keyword evidence="3" id="KW-0804">Transcription</keyword>
<organism evidence="5 6">
    <name type="scientific">Robinsoniella peoriensis</name>
    <dbReference type="NCBI Taxonomy" id="180332"/>
    <lineage>
        <taxon>Bacteria</taxon>
        <taxon>Bacillati</taxon>
        <taxon>Bacillota</taxon>
        <taxon>Clostridia</taxon>
        <taxon>Lachnospirales</taxon>
        <taxon>Lachnospiraceae</taxon>
        <taxon>Robinsoniella</taxon>
    </lineage>
</organism>
<keyword evidence="6" id="KW-1185">Reference proteome</keyword>
<keyword evidence="1" id="KW-0805">Transcription regulation</keyword>
<dbReference type="RefSeq" id="WP_138002545.1">
    <property type="nucleotide sequence ID" value="NZ_QGQD01000051.1"/>
</dbReference>
<accession>A0A4U8Q702</accession>
<dbReference type="AlphaFoldDB" id="A0A4U8Q702"/>
<dbReference type="InterPro" id="IPR036390">
    <property type="entry name" value="WH_DNA-bd_sf"/>
</dbReference>
<comment type="caution">
    <text evidence="5">The sequence shown here is derived from an EMBL/GenBank/DDBJ whole genome shotgun (WGS) entry which is preliminary data.</text>
</comment>
<evidence type="ECO:0000256" key="2">
    <source>
        <dbReference type="ARBA" id="ARBA00023125"/>
    </source>
</evidence>
<evidence type="ECO:0000313" key="5">
    <source>
        <dbReference type="EMBL" id="TLD00682.1"/>
    </source>
</evidence>
<reference evidence="5 6" key="1">
    <citation type="journal article" date="2019" name="Anaerobe">
        <title>Detection of Robinsoniella peoriensis in multiple bone samples of a trauma patient.</title>
        <authorList>
            <person name="Schrottner P."/>
            <person name="Hartwich K."/>
            <person name="Bunk B."/>
            <person name="Schober I."/>
            <person name="Helbig S."/>
            <person name="Rudolph W.W."/>
            <person name="Gunzer F."/>
        </authorList>
    </citation>
    <scope>NUCLEOTIDE SEQUENCE [LARGE SCALE GENOMIC DNA]</scope>
    <source>
        <strain evidence="5 6">DSM 106044</strain>
    </source>
</reference>
<protein>
    <submittedName>
        <fullName evidence="5">Bacterial regulatory protein, arsR family</fullName>
    </submittedName>
</protein>
<dbReference type="PRINTS" id="PR00778">
    <property type="entry name" value="HTHARSR"/>
</dbReference>
<dbReference type="Proteomes" id="UP000306509">
    <property type="component" value="Unassembled WGS sequence"/>
</dbReference>
<dbReference type="CDD" id="cd00090">
    <property type="entry name" value="HTH_ARSR"/>
    <property type="match status" value="1"/>
</dbReference>
<dbReference type="InterPro" id="IPR051081">
    <property type="entry name" value="HTH_MetalResp_TranReg"/>
</dbReference>
<sequence length="344" mass="40148">MSMIMKNELDPVFETLGLLCSCYQSEETRDETIKELNEIGIDGEAFYQKHFKILERYEKYFKDHYVKTENEEFFFKDKDQEWILILIVSVTENKEWIQSLDGVTDKELRDTLMSIIIDDGVNSEELSRQKIPCIKNELDIIEFLEPLDMDEGKKWHLLKFLHRPRFWMEYLMEAIRKNIPVYEKALASVEKPLQTLLERYAAHKVERFDRLFTSFLSQAVVYPTLVAPAIQLILYSHGYQGLFLELLPRRGKSTDAAKDAVIMKLKALSDRSKLDILCILKESKKYNLELAGTMKLSASTMSHHMNVLFSCGLVNIEKKNGKVYYCLEEDAVMDLIGDLKQLLL</sequence>
<dbReference type="STRING" id="180332.GCA_000797495_05055"/>
<dbReference type="PANTHER" id="PTHR33154:SF18">
    <property type="entry name" value="ARSENICAL RESISTANCE OPERON REPRESSOR"/>
    <property type="match status" value="1"/>
</dbReference>
<gene>
    <name evidence="5" type="ORF">DSM106044_02514</name>
</gene>
<evidence type="ECO:0000256" key="3">
    <source>
        <dbReference type="ARBA" id="ARBA00023163"/>
    </source>
</evidence>
<keyword evidence="2" id="KW-0238">DNA-binding</keyword>
<feature type="domain" description="HTH arsR-type" evidence="4">
    <location>
        <begin position="253"/>
        <end position="344"/>
    </location>
</feature>
<name>A0A4U8Q702_9FIRM</name>
<dbReference type="GO" id="GO:0003677">
    <property type="term" value="F:DNA binding"/>
    <property type="evidence" value="ECO:0007669"/>
    <property type="project" value="UniProtKB-KW"/>
</dbReference>
<dbReference type="PANTHER" id="PTHR33154">
    <property type="entry name" value="TRANSCRIPTIONAL REGULATOR, ARSR FAMILY"/>
    <property type="match status" value="1"/>
</dbReference>
<dbReference type="GO" id="GO:0003700">
    <property type="term" value="F:DNA-binding transcription factor activity"/>
    <property type="evidence" value="ECO:0007669"/>
    <property type="project" value="InterPro"/>
</dbReference>
<evidence type="ECO:0000259" key="4">
    <source>
        <dbReference type="PROSITE" id="PS50987"/>
    </source>
</evidence>
<dbReference type="SMART" id="SM00418">
    <property type="entry name" value="HTH_ARSR"/>
    <property type="match status" value="1"/>
</dbReference>